<feature type="binding site" evidence="6">
    <location>
        <position position="478"/>
    </location>
    <ligand>
        <name>Ca(2+)</name>
        <dbReference type="ChEBI" id="CHEBI:29108"/>
    </ligand>
</feature>
<dbReference type="eggNOG" id="KOG2429">
    <property type="taxonomic scope" value="Eukaryota"/>
</dbReference>
<keyword evidence="7" id="KW-0378">Hydrolase</keyword>
<evidence type="ECO:0000256" key="2">
    <source>
        <dbReference type="ARBA" id="ARBA00007658"/>
    </source>
</evidence>
<dbReference type="AlphaFoldDB" id="A0A1U8AZ53"/>
<evidence type="ECO:0000256" key="1">
    <source>
        <dbReference type="ARBA" id="ARBA00004240"/>
    </source>
</evidence>
<feature type="active site" evidence="5">
    <location>
        <position position="395"/>
    </location>
</feature>
<protein>
    <recommendedName>
        <fullName evidence="7">alpha-1,2-Mannosidase</fullName>
        <ecNumber evidence="7">3.2.1.-</ecNumber>
    </recommendedName>
</protein>
<evidence type="ECO:0000313" key="9">
    <source>
        <dbReference type="RefSeq" id="XP_010272051.1"/>
    </source>
</evidence>
<dbReference type="Gene3D" id="1.50.10.10">
    <property type="match status" value="1"/>
</dbReference>
<dbReference type="GO" id="GO:0044322">
    <property type="term" value="C:endoplasmic reticulum quality control compartment"/>
    <property type="evidence" value="ECO:0007669"/>
    <property type="project" value="GOC"/>
</dbReference>
<organism evidence="8 9">
    <name type="scientific">Nelumbo nucifera</name>
    <name type="common">Sacred lotus</name>
    <dbReference type="NCBI Taxonomy" id="4432"/>
    <lineage>
        <taxon>Eukaryota</taxon>
        <taxon>Viridiplantae</taxon>
        <taxon>Streptophyta</taxon>
        <taxon>Embryophyta</taxon>
        <taxon>Tracheophyta</taxon>
        <taxon>Spermatophyta</taxon>
        <taxon>Magnoliopsida</taxon>
        <taxon>Proteales</taxon>
        <taxon>Nelumbonaceae</taxon>
        <taxon>Nelumbo</taxon>
    </lineage>
</organism>
<dbReference type="OMA" id="EEFWRMF"/>
<dbReference type="GO" id="GO:1904380">
    <property type="term" value="P:endoplasmic reticulum mannose trimming"/>
    <property type="evidence" value="ECO:0007669"/>
    <property type="project" value="InterPro"/>
</dbReference>
<dbReference type="RefSeq" id="XP_010272051.1">
    <property type="nucleotide sequence ID" value="XM_010273749.2"/>
</dbReference>
<dbReference type="SUPFAM" id="SSF48225">
    <property type="entry name" value="Seven-hairpin glycosidases"/>
    <property type="match status" value="1"/>
</dbReference>
<dbReference type="KEGG" id="nnu:104607953"/>
<dbReference type="InterPro" id="IPR012341">
    <property type="entry name" value="6hp_glycosidase-like_sf"/>
</dbReference>
<dbReference type="Pfam" id="PF01532">
    <property type="entry name" value="Glyco_hydro_47"/>
    <property type="match status" value="1"/>
</dbReference>
<keyword evidence="6" id="KW-0479">Metal-binding</keyword>
<evidence type="ECO:0000313" key="8">
    <source>
        <dbReference type="Proteomes" id="UP000189703"/>
    </source>
</evidence>
<keyword evidence="7" id="KW-0326">Glycosidase</keyword>
<keyword evidence="3" id="KW-0256">Endoplasmic reticulum</keyword>
<dbReference type="InterPro" id="IPR036026">
    <property type="entry name" value="Seven-hairpin_glycosidases"/>
</dbReference>
<dbReference type="GO" id="GO:0004571">
    <property type="term" value="F:mannosyl-oligosaccharide 1,2-alpha-mannosidase activity"/>
    <property type="evidence" value="ECO:0007669"/>
    <property type="project" value="InterPro"/>
</dbReference>
<keyword evidence="4" id="KW-0325">Glycoprotein</keyword>
<evidence type="ECO:0000256" key="4">
    <source>
        <dbReference type="ARBA" id="ARBA00023180"/>
    </source>
</evidence>
<dbReference type="GeneID" id="104607953"/>
<dbReference type="Proteomes" id="UP000189703">
    <property type="component" value="Unplaced"/>
</dbReference>
<evidence type="ECO:0000256" key="3">
    <source>
        <dbReference type="ARBA" id="ARBA00022824"/>
    </source>
</evidence>
<comment type="cofactor">
    <cofactor evidence="6">
        <name>Ca(2+)</name>
        <dbReference type="ChEBI" id="CHEBI:29108"/>
    </cofactor>
</comment>
<dbReference type="OrthoDB" id="8118055at2759"/>
<dbReference type="STRING" id="4432.A0A1U8AZ53"/>
<evidence type="ECO:0000256" key="5">
    <source>
        <dbReference type="PIRSR" id="PIRSR601382-1"/>
    </source>
</evidence>
<comment type="subcellular location">
    <subcellularLocation>
        <location evidence="1">Endoplasmic reticulum</location>
    </subcellularLocation>
</comment>
<accession>A0A1U8AZ53</accession>
<dbReference type="GO" id="GO:0005509">
    <property type="term" value="F:calcium ion binding"/>
    <property type="evidence" value="ECO:0007669"/>
    <property type="project" value="InterPro"/>
</dbReference>
<dbReference type="PANTHER" id="PTHR45679">
    <property type="entry name" value="ER DEGRADATION-ENHANCING ALPHA-MANNOSIDASE-LIKE PROTEIN 2"/>
    <property type="match status" value="1"/>
</dbReference>
<evidence type="ECO:0000256" key="7">
    <source>
        <dbReference type="RuleBase" id="RU361193"/>
    </source>
</evidence>
<gene>
    <name evidence="9" type="primary">LOC104607953</name>
</gene>
<dbReference type="GO" id="GO:0016020">
    <property type="term" value="C:membrane"/>
    <property type="evidence" value="ECO:0007669"/>
    <property type="project" value="InterPro"/>
</dbReference>
<name>A0A1U8AZ53_NELNU</name>
<proteinExistence type="inferred from homology"/>
<dbReference type="GO" id="GO:0005975">
    <property type="term" value="P:carbohydrate metabolic process"/>
    <property type="evidence" value="ECO:0007669"/>
    <property type="project" value="InterPro"/>
</dbReference>
<dbReference type="PANTHER" id="PTHR45679:SF5">
    <property type="entry name" value="ER DEGRADATION-ENHANCING ALPHA-MANNOSIDASE-LIKE PROTEIN 1"/>
    <property type="match status" value="1"/>
</dbReference>
<evidence type="ECO:0000256" key="6">
    <source>
        <dbReference type="PIRSR" id="PIRSR601382-2"/>
    </source>
</evidence>
<feature type="active site" description="Proton donor" evidence="5">
    <location>
        <position position="374"/>
    </location>
</feature>
<dbReference type="PRINTS" id="PR00747">
    <property type="entry name" value="GLYHDRLASE47"/>
</dbReference>
<dbReference type="InterPro" id="IPR044674">
    <property type="entry name" value="EDEM1/2/3"/>
</dbReference>
<sequence>MLTPNPKSTIRFRIWVLLFSLFFLATSNLAKSETGFRATKKRFMREKVRKMFYHAYNNYMTYAFPHDELKPLTKTFADSLSELGNLKLEHLPQNYNGSALTLIESLSSLVVLGNNTEFERAVLWLSENLTFDVDARINLFECNIRVLGGLLSAHILATDSRSRLVQGKYNNQLLALAEDLGKRFLYAFATPTGLPYAWVNLKYGVMENETTETSTSGCGSLILEMGALSRLTGDPRYEAAALRALHKLWSMRSPLNLLGTTLDVVTGEWIEYSSGIGAGVDSFYEYLIKAHILFGREEFWDIFHSAYVAVQKYFRHGPWYHEADMRTGRATYWQLTSLQAFWPGLQVLVGDILAANSSHHEFFHVWEKFGVLPERYLLNHEMLHPTEKYYPLRPELAESTFYLYQATKDPWYMEVGESIVNSLNLYTKVEGGFASIKDVTTMQLEDHQHSFFLAETCKYLYLLFDDSFLADQNYIFTTEGHPLPVLSSWHERLPETFTSTNWTFVKGISQVKRASAMSLQVCPASTLVRGTTAQLVESACHVPDARADHRCMTDEECGIDSTSCRQRTCSMAGYCGLWLLFIP</sequence>
<feature type="active site" evidence="5">
    <location>
        <position position="281"/>
    </location>
</feature>
<dbReference type="EC" id="3.2.1.-" evidence="7"/>
<comment type="similarity">
    <text evidence="2 7">Belongs to the glycosyl hydrolase 47 family.</text>
</comment>
<dbReference type="InterPro" id="IPR001382">
    <property type="entry name" value="Glyco_hydro_47"/>
</dbReference>
<reference evidence="9" key="1">
    <citation type="submission" date="2025-08" db="UniProtKB">
        <authorList>
            <consortium name="RefSeq"/>
        </authorList>
    </citation>
    <scope>IDENTIFICATION</scope>
</reference>
<dbReference type="FunCoup" id="A0A1U8AZ53">
    <property type="interactions" value="2466"/>
</dbReference>
<keyword evidence="6" id="KW-0106">Calcium</keyword>
<feature type="active site" description="Proton donor" evidence="5">
    <location>
        <position position="141"/>
    </location>
</feature>
<keyword evidence="8" id="KW-1185">Reference proteome</keyword>